<sequence>MSEACIVVGSFRSGHEDAFFNNTCVTRTDGDYAFFSCDGPSLPIMHDNRVCTPSGASFRVCGKDFKEWQAAGHDAGSVLSGLPADDELIGWGAVALGLPSQQDRYGELVV</sequence>
<gene>
    <name evidence="1" type="ORF">PCOR1329_LOCUS39033</name>
</gene>
<dbReference type="Proteomes" id="UP001189429">
    <property type="component" value="Unassembled WGS sequence"/>
</dbReference>
<comment type="caution">
    <text evidence="1">The sequence shown here is derived from an EMBL/GenBank/DDBJ whole genome shotgun (WGS) entry which is preliminary data.</text>
</comment>
<proteinExistence type="predicted"/>
<organism evidence="1 2">
    <name type="scientific">Prorocentrum cordatum</name>
    <dbReference type="NCBI Taxonomy" id="2364126"/>
    <lineage>
        <taxon>Eukaryota</taxon>
        <taxon>Sar</taxon>
        <taxon>Alveolata</taxon>
        <taxon>Dinophyceae</taxon>
        <taxon>Prorocentrales</taxon>
        <taxon>Prorocentraceae</taxon>
        <taxon>Prorocentrum</taxon>
    </lineage>
</organism>
<evidence type="ECO:0000313" key="1">
    <source>
        <dbReference type="EMBL" id="CAK0845154.1"/>
    </source>
</evidence>
<protein>
    <submittedName>
        <fullName evidence="1">Uncharacterized protein</fullName>
    </submittedName>
</protein>
<reference evidence="1" key="1">
    <citation type="submission" date="2023-10" db="EMBL/GenBank/DDBJ databases">
        <authorList>
            <person name="Chen Y."/>
            <person name="Shah S."/>
            <person name="Dougan E. K."/>
            <person name="Thang M."/>
            <person name="Chan C."/>
        </authorList>
    </citation>
    <scope>NUCLEOTIDE SEQUENCE [LARGE SCALE GENOMIC DNA]</scope>
</reference>
<accession>A0ABN9TIY7</accession>
<name>A0ABN9TIY7_9DINO</name>
<evidence type="ECO:0000313" key="2">
    <source>
        <dbReference type="Proteomes" id="UP001189429"/>
    </source>
</evidence>
<keyword evidence="2" id="KW-1185">Reference proteome</keyword>
<dbReference type="EMBL" id="CAUYUJ010014718">
    <property type="protein sequence ID" value="CAK0845154.1"/>
    <property type="molecule type" value="Genomic_DNA"/>
</dbReference>